<evidence type="ECO:0000256" key="6">
    <source>
        <dbReference type="SAM" id="Phobius"/>
    </source>
</evidence>
<proteinExistence type="evidence at protein level"/>
<keyword evidence="2 6" id="KW-0812">Transmembrane</keyword>
<feature type="transmembrane region" description="Helical" evidence="6">
    <location>
        <begin position="218"/>
        <end position="241"/>
    </location>
</feature>
<dbReference type="SMART" id="SM01417">
    <property type="entry name" value="Solute_trans_a"/>
    <property type="match status" value="1"/>
</dbReference>
<gene>
    <name evidence="7" type="primary">SLC51A</name>
</gene>
<dbReference type="Ensembl" id="ENSGALT00010036003.1">
    <property type="protein sequence ID" value="ENSGALP00010020899.1"/>
    <property type="gene ID" value="ENSGALG00010014970.1"/>
</dbReference>
<evidence type="ECO:0000256" key="3">
    <source>
        <dbReference type="ARBA" id="ARBA00022989"/>
    </source>
</evidence>
<evidence type="ECO:0007829" key="9">
    <source>
        <dbReference type="PeptideAtlas" id="A0A8V0YQG9"/>
    </source>
</evidence>
<dbReference type="GO" id="GO:0016020">
    <property type="term" value="C:membrane"/>
    <property type="evidence" value="ECO:0007669"/>
    <property type="project" value="UniProtKB-SubCell"/>
</dbReference>
<evidence type="ECO:0000256" key="2">
    <source>
        <dbReference type="ARBA" id="ARBA00022692"/>
    </source>
</evidence>
<keyword evidence="3 6" id="KW-1133">Transmembrane helix</keyword>
<evidence type="ECO:0000313" key="8">
    <source>
        <dbReference type="Proteomes" id="UP000000539"/>
    </source>
</evidence>
<sequence length="341" mass="37338">MLLPATHLLAAAAAAGHGPTHHHGPGHHPDIGVGRHLRGRSPLHLPQDQLPHQDEDSLLEQLSPHGRGCVQLLRAVDPTFHDGGGDGHHDVLCYLFLCHDDGYGGGLRGKGGSAQHPKGRAHGGEHRALLLLLPLPAPHHHKQVRKGWGRAVTPQNARVKQVLGRRMQPPSPRTRRKLQLLMLGTFQYAFLRTAGVFLGLVLYTDGNYNPADISAESVALWINTVIGVSTLFGLWALGILFRQARLHLKEQNMQAKFTCFQILLLLTALQPAIFSILANNGNIACSPPFSSKARSQQMNMQLLIPQTFMLAVVARMYYRKQDDKPGYQPVSITASSSNAKV</sequence>
<keyword evidence="9" id="KW-1267">Proteomics identification</keyword>
<reference evidence="7" key="2">
    <citation type="submission" date="2025-08" db="UniProtKB">
        <authorList>
            <consortium name="Ensembl"/>
        </authorList>
    </citation>
    <scope>IDENTIFICATION</scope>
    <source>
        <strain evidence="7">broiler</strain>
    </source>
</reference>
<feature type="transmembrane region" description="Helical" evidence="6">
    <location>
        <begin position="180"/>
        <end position="203"/>
    </location>
</feature>
<dbReference type="Pfam" id="PF03619">
    <property type="entry name" value="Solute_trans_a"/>
    <property type="match status" value="1"/>
</dbReference>
<comment type="subcellular location">
    <subcellularLocation>
        <location evidence="1">Membrane</location>
        <topology evidence="1">Multi-pass membrane protein</topology>
    </subcellularLocation>
</comment>
<name>A0A8V0YQG9_CHICK</name>
<keyword evidence="8" id="KW-1185">Reference proteome</keyword>
<organism evidence="7 8">
    <name type="scientific">Gallus gallus</name>
    <name type="common">Chicken</name>
    <dbReference type="NCBI Taxonomy" id="9031"/>
    <lineage>
        <taxon>Eukaryota</taxon>
        <taxon>Metazoa</taxon>
        <taxon>Chordata</taxon>
        <taxon>Craniata</taxon>
        <taxon>Vertebrata</taxon>
        <taxon>Euteleostomi</taxon>
        <taxon>Archelosauria</taxon>
        <taxon>Archosauria</taxon>
        <taxon>Dinosauria</taxon>
        <taxon>Saurischia</taxon>
        <taxon>Theropoda</taxon>
        <taxon>Coelurosauria</taxon>
        <taxon>Aves</taxon>
        <taxon>Neognathae</taxon>
        <taxon>Galloanserae</taxon>
        <taxon>Galliformes</taxon>
        <taxon>Phasianidae</taxon>
        <taxon>Phasianinae</taxon>
        <taxon>Gallus</taxon>
    </lineage>
</organism>
<evidence type="ECO:0000313" key="7">
    <source>
        <dbReference type="Ensembl" id="ENSGALP00010020899.1"/>
    </source>
</evidence>
<dbReference type="Proteomes" id="UP000000539">
    <property type="component" value="Chromosome 9"/>
</dbReference>
<protein>
    <submittedName>
        <fullName evidence="7">Solute carrier family 51 subunit alpha</fullName>
    </submittedName>
</protein>
<evidence type="ECO:0000256" key="5">
    <source>
        <dbReference type="SAM" id="MobiDB-lite"/>
    </source>
</evidence>
<feature type="region of interest" description="Disordered" evidence="5">
    <location>
        <begin position="13"/>
        <end position="50"/>
    </location>
</feature>
<dbReference type="OrthoDB" id="5832279at2759"/>
<feature type="transmembrane region" description="Helical" evidence="6">
    <location>
        <begin position="298"/>
        <end position="318"/>
    </location>
</feature>
<evidence type="ECO:0000256" key="1">
    <source>
        <dbReference type="ARBA" id="ARBA00004141"/>
    </source>
</evidence>
<dbReference type="PANTHER" id="PTHR23423">
    <property type="entry name" value="ORGANIC SOLUTE TRANSPORTER-RELATED"/>
    <property type="match status" value="1"/>
</dbReference>
<accession>A0A8V0YQG9</accession>
<feature type="transmembrane region" description="Helical" evidence="6">
    <location>
        <begin position="262"/>
        <end position="278"/>
    </location>
</feature>
<dbReference type="AlphaFoldDB" id="A0A8V0YQG9"/>
<dbReference type="GeneTree" id="ENSGT00940000160780"/>
<evidence type="ECO:0000256" key="4">
    <source>
        <dbReference type="ARBA" id="ARBA00023136"/>
    </source>
</evidence>
<keyword evidence="4 6" id="KW-0472">Membrane</keyword>
<reference evidence="7" key="1">
    <citation type="submission" date="2020-11" db="EMBL/GenBank/DDBJ databases">
        <title>Gallus gallus (Chicken) genome, bGalGal1, GRCg7b, maternal haplotype autosomes + Z &amp; W.</title>
        <authorList>
            <person name="Warren W."/>
            <person name="Formenti G."/>
            <person name="Fedrigo O."/>
            <person name="Haase B."/>
            <person name="Mountcastle J."/>
            <person name="Balacco J."/>
            <person name="Tracey A."/>
            <person name="Schneider V."/>
            <person name="Okimoto R."/>
            <person name="Cheng H."/>
            <person name="Hawken R."/>
            <person name="Howe K."/>
            <person name="Jarvis E.D."/>
        </authorList>
    </citation>
    <scope>NUCLEOTIDE SEQUENCE [LARGE SCALE GENOMIC DNA]</scope>
    <source>
        <strain evidence="7">Broiler</strain>
    </source>
</reference>
<dbReference type="InterPro" id="IPR005178">
    <property type="entry name" value="Ostalpha/TMEM184C"/>
</dbReference>
<reference evidence="7" key="3">
    <citation type="submission" date="2025-09" db="UniProtKB">
        <authorList>
            <consortium name="Ensembl"/>
        </authorList>
    </citation>
    <scope>IDENTIFICATION</scope>
    <source>
        <strain evidence="7">broiler</strain>
    </source>
</reference>